<dbReference type="GO" id="GO:0001682">
    <property type="term" value="P:tRNA 5'-leader removal"/>
    <property type="evidence" value="ECO:0007669"/>
    <property type="project" value="InterPro"/>
</dbReference>
<evidence type="ECO:0000256" key="1">
    <source>
        <dbReference type="ARBA" id="ARBA00004123"/>
    </source>
</evidence>
<feature type="region of interest" description="Disordered" evidence="4">
    <location>
        <begin position="546"/>
        <end position="572"/>
    </location>
</feature>
<evidence type="ECO:0000256" key="4">
    <source>
        <dbReference type="SAM" id="MobiDB-lite"/>
    </source>
</evidence>
<dbReference type="EMBL" id="JAGHQM010000847">
    <property type="protein sequence ID" value="KAH0558429.1"/>
    <property type="molecule type" value="Genomic_DNA"/>
</dbReference>
<feature type="domain" description="POPLD" evidence="6">
    <location>
        <begin position="434"/>
        <end position="539"/>
    </location>
</feature>
<dbReference type="Pfam" id="PF08170">
    <property type="entry name" value="POPLD"/>
    <property type="match status" value="1"/>
</dbReference>
<dbReference type="GO" id="GO:0000172">
    <property type="term" value="C:ribonuclease MRP complex"/>
    <property type="evidence" value="ECO:0007669"/>
    <property type="project" value="InterPro"/>
</dbReference>
<feature type="region of interest" description="Disordered" evidence="4">
    <location>
        <begin position="381"/>
        <end position="405"/>
    </location>
</feature>
<comment type="subcellular location">
    <subcellularLocation>
        <location evidence="1">Nucleus</location>
    </subcellularLocation>
</comment>
<dbReference type="GO" id="GO:0005655">
    <property type="term" value="C:nucleolar ribonuclease P complex"/>
    <property type="evidence" value="ECO:0007669"/>
    <property type="project" value="InterPro"/>
</dbReference>
<evidence type="ECO:0000313" key="7">
    <source>
        <dbReference type="EMBL" id="KAH0558429.1"/>
    </source>
</evidence>
<feature type="region of interest" description="Disordered" evidence="4">
    <location>
        <begin position="1"/>
        <end position="65"/>
    </location>
</feature>
<proteinExistence type="predicted"/>
<dbReference type="InterPro" id="IPR039182">
    <property type="entry name" value="Pop1"/>
</dbReference>
<feature type="compositionally biased region" description="Basic and acidic residues" evidence="4">
    <location>
        <begin position="555"/>
        <end position="567"/>
    </location>
</feature>
<dbReference type="AlphaFoldDB" id="A0A9P8LA39"/>
<evidence type="ECO:0000256" key="3">
    <source>
        <dbReference type="ARBA" id="ARBA00023242"/>
    </source>
</evidence>
<dbReference type="Pfam" id="PF06978">
    <property type="entry name" value="POP1_N"/>
    <property type="match status" value="1"/>
</dbReference>
<dbReference type="InterPro" id="IPR012590">
    <property type="entry name" value="POPLD_dom"/>
</dbReference>
<protein>
    <submittedName>
        <fullName evidence="7">Uncharacterized protein</fullName>
    </submittedName>
</protein>
<name>A0A9P8LA39_9PEZI</name>
<dbReference type="Proteomes" id="UP000750711">
    <property type="component" value="Unassembled WGS sequence"/>
</dbReference>
<evidence type="ECO:0000256" key="2">
    <source>
        <dbReference type="ARBA" id="ARBA00022694"/>
    </source>
</evidence>
<feature type="domain" description="Pop1 N-terminal" evidence="5">
    <location>
        <begin position="2"/>
        <end position="133"/>
    </location>
</feature>
<sequence length="661" mass="73133">MRLRLETAKRLHGLAKRAKARKKSSGTAKAVTEGRDQVRPRPAKTKKAPPNELANPPKPEGRFRKRQVNKTWLPTHMFHAKRAHMTPPKSPLWRFAIPITPTEKSYRPTHRATGQRGAVLWDMSYMSTIGLEGVEASIEGLLKSLGIGAEGSVSGVDANSRMRDKWKAGRRSCEGWLFMRGEWPTKPIGPVLIVWCALDEAPADVEMLDVGTESSPKEKKKVKPPRRKAFIRVHPSAFLQLWNEVVAVAKTQRPLVMVEDLRFEIGSIEITGPGSTEALLGALNPVDLQERDMESPESPAQVWSCLTSLTNPASLPANALLGFDVSDPRLHYPPRAVPQLPATSQSQAEDDLLNVLSTWPPDRTQSSPALFNRRHRLEASRKLASQKSINRRKGMAPPGAYPDPLPSDPHIPILLLASRRPSTPTQGGGGGQGKWTLLLPWKCVVPVWYSLVHYPLSSGSNPRFGGLREIRQAAFEMGAPWFPGDYPGTRAGWEWEEKERVRRNDEWARRPKGKRTEWESVPLGKGMKGEIGVGWGCDWERVLKPAGTDDQSLGTKDDKRPPAEKSQPKLPLKLAGECSVDSATPVPSPTSSPPNIWHLPAPLASLALATPTRLPPTFANLPKEKLATALFAVKITLLIRGRPADCARIYRLPTTNPELRQ</sequence>
<comment type="caution">
    <text evidence="7">The sequence shown here is derived from an EMBL/GenBank/DDBJ whole genome shotgun (WGS) entry which is preliminary data.</text>
</comment>
<evidence type="ECO:0000313" key="8">
    <source>
        <dbReference type="Proteomes" id="UP000750711"/>
    </source>
</evidence>
<evidence type="ECO:0000259" key="5">
    <source>
        <dbReference type="Pfam" id="PF06978"/>
    </source>
</evidence>
<gene>
    <name evidence="7" type="ORF">GP486_004908</name>
</gene>
<feature type="compositionally biased region" description="Basic residues" evidence="4">
    <location>
        <begin position="10"/>
        <end position="24"/>
    </location>
</feature>
<feature type="non-terminal residue" evidence="7">
    <location>
        <position position="661"/>
    </location>
</feature>
<dbReference type="InterPro" id="IPR009723">
    <property type="entry name" value="Pop1_N"/>
</dbReference>
<dbReference type="PANTHER" id="PTHR22731:SF3">
    <property type="entry name" value="RIBONUCLEASES P_MRP PROTEIN SUBUNIT POP1"/>
    <property type="match status" value="1"/>
</dbReference>
<organism evidence="7 8">
    <name type="scientific">Trichoglossum hirsutum</name>
    <dbReference type="NCBI Taxonomy" id="265104"/>
    <lineage>
        <taxon>Eukaryota</taxon>
        <taxon>Fungi</taxon>
        <taxon>Dikarya</taxon>
        <taxon>Ascomycota</taxon>
        <taxon>Pezizomycotina</taxon>
        <taxon>Geoglossomycetes</taxon>
        <taxon>Geoglossales</taxon>
        <taxon>Geoglossaceae</taxon>
        <taxon>Trichoglossum</taxon>
    </lineage>
</organism>
<keyword evidence="3" id="KW-0539">Nucleus</keyword>
<dbReference type="PANTHER" id="PTHR22731">
    <property type="entry name" value="RIBONUCLEASES P/MRP PROTEIN SUBUNIT POP1"/>
    <property type="match status" value="1"/>
</dbReference>
<evidence type="ECO:0000259" key="6">
    <source>
        <dbReference type="Pfam" id="PF08170"/>
    </source>
</evidence>
<keyword evidence="2" id="KW-0819">tRNA processing</keyword>
<keyword evidence="8" id="KW-1185">Reference proteome</keyword>
<reference evidence="7" key="1">
    <citation type="submission" date="2021-03" db="EMBL/GenBank/DDBJ databases">
        <title>Comparative genomics and phylogenomic investigation of the class Geoglossomycetes provide insights into ecological specialization and systematics.</title>
        <authorList>
            <person name="Melie T."/>
            <person name="Pirro S."/>
            <person name="Miller A.N."/>
            <person name="Quandt A."/>
        </authorList>
    </citation>
    <scope>NUCLEOTIDE SEQUENCE</scope>
    <source>
        <strain evidence="7">CAQ_001_2017</strain>
    </source>
</reference>
<accession>A0A9P8LA39</accession>